<sequence>MGPPLHPLLVRPNSTSRSKRKRMDKASSSQAAAEADDEGVEDGAGDDTLSTRS</sequence>
<proteinExistence type="predicted"/>
<evidence type="ECO:0000256" key="1">
    <source>
        <dbReference type="SAM" id="MobiDB-lite"/>
    </source>
</evidence>
<name>A0ABQ7UET0_SOLTU</name>
<feature type="region of interest" description="Disordered" evidence="1">
    <location>
        <begin position="1"/>
        <end position="53"/>
    </location>
</feature>
<feature type="compositionally biased region" description="Acidic residues" evidence="1">
    <location>
        <begin position="34"/>
        <end position="45"/>
    </location>
</feature>
<comment type="caution">
    <text evidence="2">The sequence shown here is derived from an EMBL/GenBank/DDBJ whole genome shotgun (WGS) entry which is preliminary data.</text>
</comment>
<protein>
    <submittedName>
        <fullName evidence="2">Uncharacterized protein</fullName>
    </submittedName>
</protein>
<evidence type="ECO:0000313" key="2">
    <source>
        <dbReference type="EMBL" id="KAH0748098.1"/>
    </source>
</evidence>
<keyword evidence="3" id="KW-1185">Reference proteome</keyword>
<dbReference type="Proteomes" id="UP000826656">
    <property type="component" value="Unassembled WGS sequence"/>
</dbReference>
<organism evidence="2 3">
    <name type="scientific">Solanum tuberosum</name>
    <name type="common">Potato</name>
    <dbReference type="NCBI Taxonomy" id="4113"/>
    <lineage>
        <taxon>Eukaryota</taxon>
        <taxon>Viridiplantae</taxon>
        <taxon>Streptophyta</taxon>
        <taxon>Embryophyta</taxon>
        <taxon>Tracheophyta</taxon>
        <taxon>Spermatophyta</taxon>
        <taxon>Magnoliopsida</taxon>
        <taxon>eudicotyledons</taxon>
        <taxon>Gunneridae</taxon>
        <taxon>Pentapetalae</taxon>
        <taxon>asterids</taxon>
        <taxon>lamiids</taxon>
        <taxon>Solanales</taxon>
        <taxon>Solanaceae</taxon>
        <taxon>Solanoideae</taxon>
        <taxon>Solaneae</taxon>
        <taxon>Solanum</taxon>
    </lineage>
</organism>
<dbReference type="EMBL" id="JAIVGD010000019">
    <property type="protein sequence ID" value="KAH0748098.1"/>
    <property type="molecule type" value="Genomic_DNA"/>
</dbReference>
<reference evidence="2 3" key="1">
    <citation type="journal article" date="2021" name="bioRxiv">
        <title>Chromosome-scale and haplotype-resolved genome assembly of a tetraploid potato cultivar.</title>
        <authorList>
            <person name="Sun H."/>
            <person name="Jiao W.-B."/>
            <person name="Krause K."/>
            <person name="Campoy J.A."/>
            <person name="Goel M."/>
            <person name="Folz-Donahue K."/>
            <person name="Kukat C."/>
            <person name="Huettel B."/>
            <person name="Schneeberger K."/>
        </authorList>
    </citation>
    <scope>NUCLEOTIDE SEQUENCE [LARGE SCALE GENOMIC DNA]</scope>
    <source>
        <strain evidence="2">SolTubOtavaFocal</strain>
        <tissue evidence="2">Leaves</tissue>
    </source>
</reference>
<gene>
    <name evidence="2" type="ORF">KY290_027330</name>
</gene>
<evidence type="ECO:0000313" key="3">
    <source>
        <dbReference type="Proteomes" id="UP000826656"/>
    </source>
</evidence>
<accession>A0ABQ7UET0</accession>